<reference evidence="1 2" key="2">
    <citation type="journal article" date="2022" name="Mol. Ecol. Resour.">
        <title>The genomes of chicory, endive, great burdock and yacon provide insights into Asteraceae paleo-polyploidization history and plant inulin production.</title>
        <authorList>
            <person name="Fan W."/>
            <person name="Wang S."/>
            <person name="Wang H."/>
            <person name="Wang A."/>
            <person name="Jiang F."/>
            <person name="Liu H."/>
            <person name="Zhao H."/>
            <person name="Xu D."/>
            <person name="Zhang Y."/>
        </authorList>
    </citation>
    <scope>NUCLEOTIDE SEQUENCE [LARGE SCALE GENOMIC DNA]</scope>
    <source>
        <strain evidence="2">cv. Yunnan</strain>
        <tissue evidence="1">Leaves</tissue>
    </source>
</reference>
<proteinExistence type="predicted"/>
<accession>A0ACB9JLK9</accession>
<gene>
    <name evidence="1" type="ORF">L1987_08583</name>
</gene>
<dbReference type="Proteomes" id="UP001056120">
    <property type="component" value="Linkage Group LG03"/>
</dbReference>
<name>A0ACB9JLK9_9ASTR</name>
<comment type="caution">
    <text evidence="1">The sequence shown here is derived from an EMBL/GenBank/DDBJ whole genome shotgun (WGS) entry which is preliminary data.</text>
</comment>
<reference evidence="2" key="1">
    <citation type="journal article" date="2022" name="Mol. Ecol. Resour.">
        <title>The genomes of chicory, endive, great burdock and yacon provide insights into Asteraceae palaeo-polyploidization history and plant inulin production.</title>
        <authorList>
            <person name="Fan W."/>
            <person name="Wang S."/>
            <person name="Wang H."/>
            <person name="Wang A."/>
            <person name="Jiang F."/>
            <person name="Liu H."/>
            <person name="Zhao H."/>
            <person name="Xu D."/>
            <person name="Zhang Y."/>
        </authorList>
    </citation>
    <scope>NUCLEOTIDE SEQUENCE [LARGE SCALE GENOMIC DNA]</scope>
    <source>
        <strain evidence="2">cv. Yunnan</strain>
    </source>
</reference>
<evidence type="ECO:0000313" key="1">
    <source>
        <dbReference type="EMBL" id="KAI3821027.1"/>
    </source>
</evidence>
<evidence type="ECO:0000313" key="2">
    <source>
        <dbReference type="Proteomes" id="UP001056120"/>
    </source>
</evidence>
<protein>
    <submittedName>
        <fullName evidence="1">Uncharacterized protein</fullName>
    </submittedName>
</protein>
<keyword evidence="2" id="KW-1185">Reference proteome</keyword>
<dbReference type="EMBL" id="CM042020">
    <property type="protein sequence ID" value="KAI3821027.1"/>
    <property type="molecule type" value="Genomic_DNA"/>
</dbReference>
<sequence length="164" mass="18239">MTRGKTIGCGIAFDDSEENCPVMARNRPLSRGEIEEESDVCPTFPRKSSLLIRSFASRESCASCGNFKCDFQCTIYNYMCINQTLGNLHVQNGSNRTLDEKVGEEEDDFLQQIRTQVSHMILLDFQFFTQSKPTTLAGPTSMKVTAILEKASAIRQVSLSPPLG</sequence>
<organism evidence="1 2">
    <name type="scientific">Smallanthus sonchifolius</name>
    <dbReference type="NCBI Taxonomy" id="185202"/>
    <lineage>
        <taxon>Eukaryota</taxon>
        <taxon>Viridiplantae</taxon>
        <taxon>Streptophyta</taxon>
        <taxon>Embryophyta</taxon>
        <taxon>Tracheophyta</taxon>
        <taxon>Spermatophyta</taxon>
        <taxon>Magnoliopsida</taxon>
        <taxon>eudicotyledons</taxon>
        <taxon>Gunneridae</taxon>
        <taxon>Pentapetalae</taxon>
        <taxon>asterids</taxon>
        <taxon>campanulids</taxon>
        <taxon>Asterales</taxon>
        <taxon>Asteraceae</taxon>
        <taxon>Asteroideae</taxon>
        <taxon>Heliantheae alliance</taxon>
        <taxon>Millerieae</taxon>
        <taxon>Smallanthus</taxon>
    </lineage>
</organism>